<dbReference type="AlphaFoldDB" id="A0A816JDU6"/>
<dbReference type="Proteomes" id="UP001295469">
    <property type="component" value="Chromosome C04"/>
</dbReference>
<organism evidence="2">
    <name type="scientific">Brassica napus</name>
    <name type="common">Rape</name>
    <dbReference type="NCBI Taxonomy" id="3708"/>
    <lineage>
        <taxon>Eukaryota</taxon>
        <taxon>Viridiplantae</taxon>
        <taxon>Streptophyta</taxon>
        <taxon>Embryophyta</taxon>
        <taxon>Tracheophyta</taxon>
        <taxon>Spermatophyta</taxon>
        <taxon>Magnoliopsida</taxon>
        <taxon>eudicotyledons</taxon>
        <taxon>Gunneridae</taxon>
        <taxon>Pentapetalae</taxon>
        <taxon>rosids</taxon>
        <taxon>malvids</taxon>
        <taxon>Brassicales</taxon>
        <taxon>Brassicaceae</taxon>
        <taxon>Brassiceae</taxon>
        <taxon>Brassica</taxon>
    </lineage>
</organism>
<evidence type="ECO:0000313" key="2">
    <source>
        <dbReference type="EMBL" id="CAF1832588.1"/>
    </source>
</evidence>
<evidence type="ECO:0000256" key="1">
    <source>
        <dbReference type="SAM" id="MobiDB-lite"/>
    </source>
</evidence>
<proteinExistence type="predicted"/>
<feature type="region of interest" description="Disordered" evidence="1">
    <location>
        <begin position="30"/>
        <end position="61"/>
    </location>
</feature>
<accession>A0A816JDU6</accession>
<name>A0A816JDU6_BRANA</name>
<dbReference type="EMBL" id="HG994368">
    <property type="protein sequence ID" value="CAF1832588.1"/>
    <property type="molecule type" value="Genomic_DNA"/>
</dbReference>
<reference evidence="2" key="1">
    <citation type="submission" date="2021-01" db="EMBL/GenBank/DDBJ databases">
        <authorList>
            <consortium name="Genoscope - CEA"/>
            <person name="William W."/>
        </authorList>
    </citation>
    <scope>NUCLEOTIDE SEQUENCE</scope>
</reference>
<feature type="compositionally biased region" description="Polar residues" evidence="1">
    <location>
        <begin position="45"/>
        <end position="55"/>
    </location>
</feature>
<gene>
    <name evidence="2" type="ORF">DARMORV10_C04P23570.1</name>
</gene>
<protein>
    <submittedName>
        <fullName evidence="2">(rape) hypothetical protein</fullName>
    </submittedName>
</protein>
<sequence>MSPHLKKKRTLYLSKSLCFFLSQYQRVTSDSSSDQNPHGLHRTTCESSLPTTTRVKSPPSPLTSDGFVAKRLEKIAKEVESIIVSQHFYSFDQELASVLRPPLPSVAICCLISYSVNPATFVYVEKMAGIDNINAISLTPIQFHMIEGTQRRWSIF</sequence>